<name>A0A0F9E3U4_9ZZZZ</name>
<dbReference type="AlphaFoldDB" id="A0A0F9E3U4"/>
<protein>
    <submittedName>
        <fullName evidence="1">Uncharacterized protein</fullName>
    </submittedName>
</protein>
<reference evidence="1" key="1">
    <citation type="journal article" date="2015" name="Nature">
        <title>Complex archaea that bridge the gap between prokaryotes and eukaryotes.</title>
        <authorList>
            <person name="Spang A."/>
            <person name="Saw J.H."/>
            <person name="Jorgensen S.L."/>
            <person name="Zaremba-Niedzwiedzka K."/>
            <person name="Martijn J."/>
            <person name="Lind A.E."/>
            <person name="van Eijk R."/>
            <person name="Schleper C."/>
            <person name="Guy L."/>
            <person name="Ettema T.J."/>
        </authorList>
    </citation>
    <scope>NUCLEOTIDE SEQUENCE</scope>
</reference>
<dbReference type="EMBL" id="LAZR01036538">
    <property type="protein sequence ID" value="KKL24586.1"/>
    <property type="molecule type" value="Genomic_DNA"/>
</dbReference>
<feature type="non-terminal residue" evidence="1">
    <location>
        <position position="1"/>
    </location>
</feature>
<sequence length="46" mass="5691">WFDNTICYWCSDCIKRDKDMIENILQYHTGFPMIIDFLLNNKFDIR</sequence>
<accession>A0A0F9E3U4</accession>
<gene>
    <name evidence="1" type="ORF">LCGC14_2413900</name>
</gene>
<comment type="caution">
    <text evidence="1">The sequence shown here is derived from an EMBL/GenBank/DDBJ whole genome shotgun (WGS) entry which is preliminary data.</text>
</comment>
<organism evidence="1">
    <name type="scientific">marine sediment metagenome</name>
    <dbReference type="NCBI Taxonomy" id="412755"/>
    <lineage>
        <taxon>unclassified sequences</taxon>
        <taxon>metagenomes</taxon>
        <taxon>ecological metagenomes</taxon>
    </lineage>
</organism>
<evidence type="ECO:0000313" key="1">
    <source>
        <dbReference type="EMBL" id="KKL24586.1"/>
    </source>
</evidence>
<proteinExistence type="predicted"/>